<dbReference type="Proteomes" id="UP001219525">
    <property type="component" value="Unassembled WGS sequence"/>
</dbReference>
<dbReference type="GO" id="GO:0008270">
    <property type="term" value="F:zinc ion binding"/>
    <property type="evidence" value="ECO:0007669"/>
    <property type="project" value="UniProtKB-KW"/>
</dbReference>
<dbReference type="InterPro" id="IPR001841">
    <property type="entry name" value="Znf_RING"/>
</dbReference>
<protein>
    <recommendedName>
        <fullName evidence="5">RING-type domain-containing protein</fullName>
    </recommendedName>
</protein>
<dbReference type="InterPro" id="IPR013083">
    <property type="entry name" value="Znf_RING/FYVE/PHD"/>
</dbReference>
<evidence type="ECO:0000256" key="3">
    <source>
        <dbReference type="ARBA" id="ARBA00022833"/>
    </source>
</evidence>
<evidence type="ECO:0000313" key="6">
    <source>
        <dbReference type="EMBL" id="KAJ7199155.1"/>
    </source>
</evidence>
<keyword evidence="2 4" id="KW-0863">Zinc-finger</keyword>
<dbReference type="AlphaFoldDB" id="A0AAD6V0P5"/>
<evidence type="ECO:0000256" key="1">
    <source>
        <dbReference type="ARBA" id="ARBA00022723"/>
    </source>
</evidence>
<organism evidence="6 7">
    <name type="scientific">Mycena pura</name>
    <dbReference type="NCBI Taxonomy" id="153505"/>
    <lineage>
        <taxon>Eukaryota</taxon>
        <taxon>Fungi</taxon>
        <taxon>Dikarya</taxon>
        <taxon>Basidiomycota</taxon>
        <taxon>Agaricomycotina</taxon>
        <taxon>Agaricomycetes</taxon>
        <taxon>Agaricomycetidae</taxon>
        <taxon>Agaricales</taxon>
        <taxon>Marasmiineae</taxon>
        <taxon>Mycenaceae</taxon>
        <taxon>Mycena</taxon>
    </lineage>
</organism>
<dbReference type="EMBL" id="JARJCW010000069">
    <property type="protein sequence ID" value="KAJ7199155.1"/>
    <property type="molecule type" value="Genomic_DNA"/>
</dbReference>
<comment type="caution">
    <text evidence="6">The sequence shown here is derived from an EMBL/GenBank/DDBJ whole genome shotgun (WGS) entry which is preliminary data.</text>
</comment>
<dbReference type="Pfam" id="PF13445">
    <property type="entry name" value="zf-RING_UBOX"/>
    <property type="match status" value="1"/>
</dbReference>
<dbReference type="Gene3D" id="3.30.40.10">
    <property type="entry name" value="Zinc/RING finger domain, C3HC4 (zinc finger)"/>
    <property type="match status" value="1"/>
</dbReference>
<dbReference type="PANTHER" id="PTHR24103">
    <property type="entry name" value="E3 UBIQUITIN-PROTEIN LIGASE TRIM"/>
    <property type="match status" value="1"/>
</dbReference>
<dbReference type="SMART" id="SM00184">
    <property type="entry name" value="RING"/>
    <property type="match status" value="1"/>
</dbReference>
<dbReference type="PROSITE" id="PS50089">
    <property type="entry name" value="ZF_RING_2"/>
    <property type="match status" value="1"/>
</dbReference>
<name>A0AAD6V0P5_9AGAR</name>
<evidence type="ECO:0000256" key="4">
    <source>
        <dbReference type="PROSITE-ProRule" id="PRU00175"/>
    </source>
</evidence>
<feature type="domain" description="RING-type" evidence="5">
    <location>
        <begin position="4"/>
        <end position="47"/>
    </location>
</feature>
<feature type="non-terminal residue" evidence="6">
    <location>
        <position position="170"/>
    </location>
</feature>
<keyword evidence="3" id="KW-0862">Zinc</keyword>
<sequence>MLTCSICYEPFTSPISIPCGHVFCQECIRRHCDSKSCSPQNFCPTCRSPFSIITIDPAFVPPNLRPHILSSIRPVIFDVPKPGPVATPAAPSCTAGPASASGVATPSDLACAKAEITALRLSCAAWRRKAEIHAAANNGLLDFARTARDHALRLRSERDAARSRCSLLRR</sequence>
<evidence type="ECO:0000256" key="2">
    <source>
        <dbReference type="ARBA" id="ARBA00022771"/>
    </source>
</evidence>
<dbReference type="InterPro" id="IPR027370">
    <property type="entry name" value="Znf-RING_euk"/>
</dbReference>
<dbReference type="InterPro" id="IPR050143">
    <property type="entry name" value="TRIM/RBCC"/>
</dbReference>
<dbReference type="SUPFAM" id="SSF57850">
    <property type="entry name" value="RING/U-box"/>
    <property type="match status" value="1"/>
</dbReference>
<evidence type="ECO:0000313" key="7">
    <source>
        <dbReference type="Proteomes" id="UP001219525"/>
    </source>
</evidence>
<keyword evidence="7" id="KW-1185">Reference proteome</keyword>
<dbReference type="PROSITE" id="PS00518">
    <property type="entry name" value="ZF_RING_1"/>
    <property type="match status" value="1"/>
</dbReference>
<proteinExistence type="predicted"/>
<reference evidence="6" key="1">
    <citation type="submission" date="2023-03" db="EMBL/GenBank/DDBJ databases">
        <title>Massive genome expansion in bonnet fungi (Mycena s.s.) driven by repeated elements and novel gene families across ecological guilds.</title>
        <authorList>
            <consortium name="Lawrence Berkeley National Laboratory"/>
            <person name="Harder C.B."/>
            <person name="Miyauchi S."/>
            <person name="Viragh M."/>
            <person name="Kuo A."/>
            <person name="Thoen E."/>
            <person name="Andreopoulos B."/>
            <person name="Lu D."/>
            <person name="Skrede I."/>
            <person name="Drula E."/>
            <person name="Henrissat B."/>
            <person name="Morin E."/>
            <person name="Kohler A."/>
            <person name="Barry K."/>
            <person name="LaButti K."/>
            <person name="Morin E."/>
            <person name="Salamov A."/>
            <person name="Lipzen A."/>
            <person name="Mereny Z."/>
            <person name="Hegedus B."/>
            <person name="Baldrian P."/>
            <person name="Stursova M."/>
            <person name="Weitz H."/>
            <person name="Taylor A."/>
            <person name="Grigoriev I.V."/>
            <person name="Nagy L.G."/>
            <person name="Martin F."/>
            <person name="Kauserud H."/>
        </authorList>
    </citation>
    <scope>NUCLEOTIDE SEQUENCE</scope>
    <source>
        <strain evidence="6">9144</strain>
    </source>
</reference>
<gene>
    <name evidence="6" type="ORF">GGX14DRAFT_299186</name>
</gene>
<evidence type="ECO:0000259" key="5">
    <source>
        <dbReference type="PROSITE" id="PS50089"/>
    </source>
</evidence>
<keyword evidence="1" id="KW-0479">Metal-binding</keyword>
<accession>A0AAD6V0P5</accession>
<dbReference type="InterPro" id="IPR017907">
    <property type="entry name" value="Znf_RING_CS"/>
</dbReference>